<comment type="caution">
    <text evidence="1">The sequence shown here is derived from an EMBL/GenBank/DDBJ whole genome shotgun (WGS) entry which is preliminary data.</text>
</comment>
<organism evidence="1 2">
    <name type="scientific">Aquibacillus halophilus</name>
    <dbReference type="NCBI Taxonomy" id="930132"/>
    <lineage>
        <taxon>Bacteria</taxon>
        <taxon>Bacillati</taxon>
        <taxon>Bacillota</taxon>
        <taxon>Bacilli</taxon>
        <taxon>Bacillales</taxon>
        <taxon>Bacillaceae</taxon>
        <taxon>Aquibacillus</taxon>
    </lineage>
</organism>
<accession>A0A6A8DI56</accession>
<dbReference type="RefSeq" id="WP_205677348.1">
    <property type="nucleotide sequence ID" value="NZ_WJNG01000014.1"/>
</dbReference>
<dbReference type="AlphaFoldDB" id="A0A6A8DI56"/>
<gene>
    <name evidence="1" type="ORF">GH741_16255</name>
</gene>
<evidence type="ECO:0000313" key="2">
    <source>
        <dbReference type="Proteomes" id="UP000799092"/>
    </source>
</evidence>
<name>A0A6A8DI56_9BACI</name>
<dbReference type="Proteomes" id="UP000799092">
    <property type="component" value="Unassembled WGS sequence"/>
</dbReference>
<dbReference type="EMBL" id="WJNG01000014">
    <property type="protein sequence ID" value="MRH44196.1"/>
    <property type="molecule type" value="Genomic_DNA"/>
</dbReference>
<evidence type="ECO:0000313" key="1">
    <source>
        <dbReference type="EMBL" id="MRH44196.1"/>
    </source>
</evidence>
<reference evidence="1" key="1">
    <citation type="submission" date="2019-11" db="EMBL/GenBank/DDBJ databases">
        <authorList>
            <person name="Li J."/>
        </authorList>
    </citation>
    <scope>NUCLEOTIDE SEQUENCE</scope>
    <source>
        <strain evidence="1">B6B</strain>
    </source>
</reference>
<sequence length="80" mass="8893">MIITIIKQLDIYSYIVVDWSAGQSTLARKATAENPAGSGILPRKLKRCPRKATAWSENQQSSYVGVYGFCVKNNNSENKL</sequence>
<protein>
    <submittedName>
        <fullName evidence="1">Uncharacterized protein</fullName>
    </submittedName>
</protein>
<proteinExistence type="predicted"/>
<keyword evidence="2" id="KW-1185">Reference proteome</keyword>